<evidence type="ECO:0000256" key="1">
    <source>
        <dbReference type="ARBA" id="ARBA00004236"/>
    </source>
</evidence>
<evidence type="ECO:0000256" key="8">
    <source>
        <dbReference type="SAM" id="Phobius"/>
    </source>
</evidence>
<keyword evidence="11" id="KW-1185">Reference proteome</keyword>
<evidence type="ECO:0000313" key="10">
    <source>
        <dbReference type="EMBL" id="TQN37434.1"/>
    </source>
</evidence>
<dbReference type="OrthoDB" id="3397489at2"/>
<reference evidence="10 11" key="1">
    <citation type="submission" date="2019-06" db="EMBL/GenBank/DDBJ databases">
        <title>Sequencing the genomes of 1000 actinobacteria strains.</title>
        <authorList>
            <person name="Klenk H.-P."/>
        </authorList>
    </citation>
    <scope>NUCLEOTIDE SEQUENCE [LARGE SCALE GENOMIC DNA]</scope>
    <source>
        <strain evidence="10 11">DSM 46837</strain>
    </source>
</reference>
<evidence type="ECO:0000256" key="6">
    <source>
        <dbReference type="ARBA" id="ARBA00023118"/>
    </source>
</evidence>
<feature type="transmembrane region" description="Helical" evidence="8">
    <location>
        <begin position="145"/>
        <end position="163"/>
    </location>
</feature>
<evidence type="ECO:0000256" key="2">
    <source>
        <dbReference type="ARBA" id="ARBA00022475"/>
    </source>
</evidence>
<keyword evidence="5 8" id="KW-1133">Transmembrane helix</keyword>
<dbReference type="GO" id="GO:0005886">
    <property type="term" value="C:plasma membrane"/>
    <property type="evidence" value="ECO:0007669"/>
    <property type="project" value="UniProtKB-SubCell"/>
</dbReference>
<evidence type="ECO:0000256" key="5">
    <source>
        <dbReference type="ARBA" id="ARBA00022989"/>
    </source>
</evidence>
<dbReference type="InterPro" id="IPR043760">
    <property type="entry name" value="PycTM_dom"/>
</dbReference>
<accession>A0A543P016</accession>
<feature type="transmembrane region" description="Helical" evidence="8">
    <location>
        <begin position="30"/>
        <end position="49"/>
    </location>
</feature>
<dbReference type="RefSeq" id="WP_142027403.1">
    <property type="nucleotide sequence ID" value="NZ_VFQE01000002.1"/>
</dbReference>
<dbReference type="EMBL" id="VFQE01000002">
    <property type="protein sequence ID" value="TQN37434.1"/>
    <property type="molecule type" value="Genomic_DNA"/>
</dbReference>
<keyword evidence="6" id="KW-0051">Antiviral defense</keyword>
<dbReference type="GO" id="GO:0051607">
    <property type="term" value="P:defense response to virus"/>
    <property type="evidence" value="ECO:0007669"/>
    <property type="project" value="UniProtKB-KW"/>
</dbReference>
<keyword evidence="2" id="KW-1003">Cell membrane</keyword>
<comment type="subcellular location">
    <subcellularLocation>
        <location evidence="1">Cell membrane</location>
    </subcellularLocation>
</comment>
<evidence type="ECO:0000256" key="7">
    <source>
        <dbReference type="ARBA" id="ARBA00023136"/>
    </source>
</evidence>
<name>A0A543P016_9ACTN</name>
<dbReference type="AlphaFoldDB" id="A0A543P016"/>
<proteinExistence type="predicted"/>
<dbReference type="GO" id="GO:0000166">
    <property type="term" value="F:nucleotide binding"/>
    <property type="evidence" value="ECO:0007669"/>
    <property type="project" value="UniProtKB-KW"/>
</dbReference>
<evidence type="ECO:0000313" key="11">
    <source>
        <dbReference type="Proteomes" id="UP000319865"/>
    </source>
</evidence>
<evidence type="ECO:0000256" key="3">
    <source>
        <dbReference type="ARBA" id="ARBA00022692"/>
    </source>
</evidence>
<protein>
    <recommendedName>
        <fullName evidence="9">Pycsar effector protein domain-containing protein</fullName>
    </recommendedName>
</protein>
<keyword evidence="3 8" id="KW-0812">Transmembrane</keyword>
<sequence length="165" mass="17991">MTAPDTRDTAWRIHASIVDWTGKVDAKASFALAIESAALAGIVTLTGSGRRLDGLSGWEVGLFWTGIAILLAGVLSVITVVAPRLRSTKMPSEWQNNYVYFGHLMHWNPEDLQQAFEEEDPVPAVTRNIVVMSKIAWTKHRRLQASMWLATFGAALVGVAAAMNG</sequence>
<dbReference type="Pfam" id="PF18967">
    <property type="entry name" value="PycTM"/>
    <property type="match status" value="1"/>
</dbReference>
<keyword evidence="4" id="KW-0547">Nucleotide-binding</keyword>
<organism evidence="10 11">
    <name type="scientific">Blastococcus colisei</name>
    <dbReference type="NCBI Taxonomy" id="1564162"/>
    <lineage>
        <taxon>Bacteria</taxon>
        <taxon>Bacillati</taxon>
        <taxon>Actinomycetota</taxon>
        <taxon>Actinomycetes</taxon>
        <taxon>Geodermatophilales</taxon>
        <taxon>Geodermatophilaceae</taxon>
        <taxon>Blastococcus</taxon>
    </lineage>
</organism>
<feature type="domain" description="Pycsar effector protein" evidence="9">
    <location>
        <begin position="9"/>
        <end position="162"/>
    </location>
</feature>
<gene>
    <name evidence="10" type="ORF">FHU33_4086</name>
</gene>
<evidence type="ECO:0000256" key="4">
    <source>
        <dbReference type="ARBA" id="ARBA00022741"/>
    </source>
</evidence>
<keyword evidence="7 8" id="KW-0472">Membrane</keyword>
<comment type="caution">
    <text evidence="10">The sequence shown here is derived from an EMBL/GenBank/DDBJ whole genome shotgun (WGS) entry which is preliminary data.</text>
</comment>
<dbReference type="Proteomes" id="UP000319865">
    <property type="component" value="Unassembled WGS sequence"/>
</dbReference>
<evidence type="ECO:0000259" key="9">
    <source>
        <dbReference type="Pfam" id="PF18967"/>
    </source>
</evidence>
<feature type="transmembrane region" description="Helical" evidence="8">
    <location>
        <begin position="61"/>
        <end position="82"/>
    </location>
</feature>